<organism evidence="1">
    <name type="scientific">hydrothermal vent metagenome</name>
    <dbReference type="NCBI Taxonomy" id="652676"/>
    <lineage>
        <taxon>unclassified sequences</taxon>
        <taxon>metagenomes</taxon>
        <taxon>ecological metagenomes</taxon>
    </lineage>
</organism>
<dbReference type="Gene3D" id="3.90.550.10">
    <property type="entry name" value="Spore Coat Polysaccharide Biosynthesis Protein SpsA, Chain A"/>
    <property type="match status" value="1"/>
</dbReference>
<name>A0A3B0ZRB6_9ZZZZ</name>
<sequence length="213" mass="23150">MEFPNARLIVFAKAPEAGKAKTRLIPALGEDGAAALHARLVTHTLTTVTNAALCPVQLWCTPNTTHPFFDSCKHNFPVSLHQQQGADLGERMAHAMNHNLQQGFNSIIIGTDCPALSAADFDQAFSHLQNGNDIVLAPASDGGYVLMGLSRFSPTFFSAINWGSSEVLAATRERITALQWPTIELTTFQDIDRPEDLNEAERVLGPIEKLKSA</sequence>
<dbReference type="Pfam" id="PF09837">
    <property type="entry name" value="DUF2064"/>
    <property type="match status" value="1"/>
</dbReference>
<dbReference type="AlphaFoldDB" id="A0A3B0ZRB6"/>
<reference evidence="1" key="1">
    <citation type="submission" date="2018-06" db="EMBL/GenBank/DDBJ databases">
        <authorList>
            <person name="Zhirakovskaya E."/>
        </authorList>
    </citation>
    <scope>NUCLEOTIDE SEQUENCE</scope>
</reference>
<protein>
    <submittedName>
        <fullName evidence="1">Glycosyltransferase</fullName>
        <ecNumber evidence="1">2.4.1.-</ecNumber>
    </submittedName>
</protein>
<dbReference type="InterPro" id="IPR018641">
    <property type="entry name" value="Trfase_1_rSAM/seldom-assoc"/>
</dbReference>
<dbReference type="GO" id="GO:0016757">
    <property type="term" value="F:glycosyltransferase activity"/>
    <property type="evidence" value="ECO:0007669"/>
    <property type="project" value="UniProtKB-KW"/>
</dbReference>
<dbReference type="SUPFAM" id="SSF53448">
    <property type="entry name" value="Nucleotide-diphospho-sugar transferases"/>
    <property type="match status" value="1"/>
</dbReference>
<dbReference type="NCBIfam" id="TIGR04282">
    <property type="entry name" value="glyco_like_cofC"/>
    <property type="match status" value="1"/>
</dbReference>
<keyword evidence="1" id="KW-0808">Transferase</keyword>
<dbReference type="PANTHER" id="PTHR36529">
    <property type="entry name" value="SLL1095 PROTEIN"/>
    <property type="match status" value="1"/>
</dbReference>
<dbReference type="PANTHER" id="PTHR36529:SF1">
    <property type="entry name" value="GLYCOSYLTRANSFERASE"/>
    <property type="match status" value="1"/>
</dbReference>
<evidence type="ECO:0000313" key="1">
    <source>
        <dbReference type="EMBL" id="VAW88589.1"/>
    </source>
</evidence>
<gene>
    <name evidence="1" type="ORF">MNBD_GAMMA17-334</name>
</gene>
<keyword evidence="1" id="KW-0328">Glycosyltransferase</keyword>
<dbReference type="EMBL" id="UOFQ01000102">
    <property type="protein sequence ID" value="VAW88589.1"/>
    <property type="molecule type" value="Genomic_DNA"/>
</dbReference>
<proteinExistence type="predicted"/>
<dbReference type="InterPro" id="IPR029044">
    <property type="entry name" value="Nucleotide-diphossugar_trans"/>
</dbReference>
<dbReference type="EC" id="2.4.1.-" evidence="1"/>
<accession>A0A3B0ZRB6</accession>